<dbReference type="SUPFAM" id="SSF52418">
    <property type="entry name" value="Nucleoside phosphorylase/phosphoribosyltransferase catalytic domain"/>
    <property type="match status" value="1"/>
</dbReference>
<evidence type="ECO:0000256" key="2">
    <source>
        <dbReference type="ARBA" id="ARBA00022679"/>
    </source>
</evidence>
<dbReference type="PANTHER" id="PTHR43285">
    <property type="entry name" value="ANTHRANILATE PHOSPHORIBOSYLTRANSFERASE"/>
    <property type="match status" value="1"/>
</dbReference>
<dbReference type="EMBL" id="CP001230">
    <property type="protein sequence ID" value="ACO04025.1"/>
    <property type="molecule type" value="Genomic_DNA"/>
</dbReference>
<feature type="domain" description="Glycosyl transferase family 3" evidence="3">
    <location>
        <begin position="119"/>
        <end position="308"/>
    </location>
</feature>
<keyword evidence="1" id="KW-0328">Glycosyltransferase</keyword>
<evidence type="ECO:0000256" key="1">
    <source>
        <dbReference type="ARBA" id="ARBA00022676"/>
    </source>
</evidence>
<dbReference type="GO" id="GO:0005829">
    <property type="term" value="C:cytosol"/>
    <property type="evidence" value="ECO:0007669"/>
    <property type="project" value="TreeGrafter"/>
</dbReference>
<evidence type="ECO:0000259" key="3">
    <source>
        <dbReference type="Pfam" id="PF00591"/>
    </source>
</evidence>
<dbReference type="GO" id="GO:0000162">
    <property type="term" value="P:L-tryptophan biosynthetic process"/>
    <property type="evidence" value="ECO:0007669"/>
    <property type="project" value="InterPro"/>
</dbReference>
<keyword evidence="5" id="KW-1185">Reference proteome</keyword>
<evidence type="ECO:0000313" key="5">
    <source>
        <dbReference type="Proteomes" id="UP000001366"/>
    </source>
</evidence>
<dbReference type="PANTHER" id="PTHR43285:SF2">
    <property type="entry name" value="ANTHRANILATE PHOSPHORIBOSYLTRANSFERASE"/>
    <property type="match status" value="1"/>
</dbReference>
<dbReference type="AlphaFoldDB" id="C0QUE2"/>
<proteinExistence type="predicted"/>
<keyword evidence="2" id="KW-0808">Transferase</keyword>
<dbReference type="STRING" id="123214.PERMA_0518"/>
<dbReference type="Proteomes" id="UP000001366">
    <property type="component" value="Chromosome"/>
</dbReference>
<reference evidence="4 5" key="1">
    <citation type="journal article" date="2009" name="J. Bacteriol.">
        <title>Complete and draft genome sequences of six members of the Aquificales.</title>
        <authorList>
            <person name="Reysenbach A.L."/>
            <person name="Hamamura N."/>
            <person name="Podar M."/>
            <person name="Griffiths E."/>
            <person name="Ferreira S."/>
            <person name="Hochstein R."/>
            <person name="Heidelberg J."/>
            <person name="Johnson J."/>
            <person name="Mead D."/>
            <person name="Pohorille A."/>
            <person name="Sarmiento M."/>
            <person name="Schweighofer K."/>
            <person name="Seshadri R."/>
            <person name="Voytek M.A."/>
        </authorList>
    </citation>
    <scope>NUCLEOTIDE SEQUENCE [LARGE SCALE GENOMIC DNA]</scope>
    <source>
        <strain evidence="5">DSM 14350 / EX-H1</strain>
    </source>
</reference>
<dbReference type="PaxDb" id="123214-PERMA_0518"/>
<dbReference type="KEGG" id="pmx:PERMA_0518"/>
<evidence type="ECO:0000313" key="4">
    <source>
        <dbReference type="EMBL" id="ACO04025.1"/>
    </source>
</evidence>
<dbReference type="OrthoDB" id="12214at2"/>
<dbReference type="eggNOG" id="COG0547">
    <property type="taxonomic scope" value="Bacteria"/>
</dbReference>
<sequence length="335" mass="38900">MNGRFFRTFFGSYKEESLTGSTKDILHKILEGKLSDVKTASFLVFLKYNGSPYIFGKAVDVLREKIEKIDLFLPDSIEIGYPYKLKKNSPYFLIPASVVLSLLPKSEIKAVFHGDNLGKGSTKDIFDHLGITVLTNEDSESMLKNLNIGFFNRSLFLPSLSDLNGLREELNIDDLFNYTEKFVNPVGSMYHITGAKESEIDFYIDLLKERYRRFGVVTGVDGYPDITGRSKLYIYSDGKLERYDLDIDNFELKGRFSPRDHSEFITELLSKRLKDYERYLFINGAVLLLVRGTVRSIEEGYKITEDLFHRYDYSQILRNIQRYSDYLNYKNIYEL</sequence>
<name>C0QUE2_PERMH</name>
<gene>
    <name evidence="4" type="ordered locus">PERMA_0518</name>
</gene>
<dbReference type="RefSeq" id="WP_012676263.1">
    <property type="nucleotide sequence ID" value="NC_012440.1"/>
</dbReference>
<organism evidence="4 5">
    <name type="scientific">Persephonella marina (strain DSM 14350 / EX-H1)</name>
    <dbReference type="NCBI Taxonomy" id="123214"/>
    <lineage>
        <taxon>Bacteria</taxon>
        <taxon>Pseudomonadati</taxon>
        <taxon>Aquificota</taxon>
        <taxon>Aquificia</taxon>
        <taxon>Aquificales</taxon>
        <taxon>Hydrogenothermaceae</taxon>
        <taxon>Persephonella</taxon>
    </lineage>
</organism>
<accession>C0QUE2</accession>
<dbReference type="HOGENOM" id="CLU_034315_0_1_0"/>
<protein>
    <recommendedName>
        <fullName evidence="3">Glycosyl transferase family 3 domain-containing protein</fullName>
    </recommendedName>
</protein>
<dbReference type="InterPro" id="IPR000312">
    <property type="entry name" value="Glycosyl_Trfase_fam3"/>
</dbReference>
<dbReference type="GO" id="GO:0004048">
    <property type="term" value="F:anthranilate phosphoribosyltransferase activity"/>
    <property type="evidence" value="ECO:0007669"/>
    <property type="project" value="InterPro"/>
</dbReference>
<dbReference type="Pfam" id="PF00591">
    <property type="entry name" value="Glycos_transf_3"/>
    <property type="match status" value="1"/>
</dbReference>
<dbReference type="Gene3D" id="3.40.1030.10">
    <property type="entry name" value="Nucleoside phosphorylase/phosphoribosyltransferase catalytic domain"/>
    <property type="match status" value="1"/>
</dbReference>
<dbReference type="InterPro" id="IPR035902">
    <property type="entry name" value="Nuc_phospho_transferase"/>
</dbReference>
<dbReference type="InterPro" id="IPR005940">
    <property type="entry name" value="Anthranilate_Pribosyl_Tfrase"/>
</dbReference>